<keyword evidence="1" id="KW-0880">Kelch repeat</keyword>
<evidence type="ECO:0000256" key="1">
    <source>
        <dbReference type="ARBA" id="ARBA00022441"/>
    </source>
</evidence>
<evidence type="ECO:0000313" key="3">
    <source>
        <dbReference type="EMBL" id="CAI9111572.1"/>
    </source>
</evidence>
<dbReference type="InterPro" id="IPR015915">
    <property type="entry name" value="Kelch-typ_b-propeller"/>
</dbReference>
<dbReference type="InterPro" id="IPR006652">
    <property type="entry name" value="Kelch_1"/>
</dbReference>
<dbReference type="Gene3D" id="2.120.10.80">
    <property type="entry name" value="Kelch-type beta propeller"/>
    <property type="match status" value="1"/>
</dbReference>
<gene>
    <name evidence="3" type="ORF">OLC1_LOCUS18937</name>
</gene>
<dbReference type="GO" id="GO:0005829">
    <property type="term" value="C:cytosol"/>
    <property type="evidence" value="ECO:0007669"/>
    <property type="project" value="TreeGrafter"/>
</dbReference>
<keyword evidence="2" id="KW-0677">Repeat</keyword>
<dbReference type="Pfam" id="PF01344">
    <property type="entry name" value="Kelch_1"/>
    <property type="match status" value="2"/>
</dbReference>
<organism evidence="3 4">
    <name type="scientific">Oldenlandia corymbosa var. corymbosa</name>
    <dbReference type="NCBI Taxonomy" id="529605"/>
    <lineage>
        <taxon>Eukaryota</taxon>
        <taxon>Viridiplantae</taxon>
        <taxon>Streptophyta</taxon>
        <taxon>Embryophyta</taxon>
        <taxon>Tracheophyta</taxon>
        <taxon>Spermatophyta</taxon>
        <taxon>Magnoliopsida</taxon>
        <taxon>eudicotyledons</taxon>
        <taxon>Gunneridae</taxon>
        <taxon>Pentapetalae</taxon>
        <taxon>asterids</taxon>
        <taxon>lamiids</taxon>
        <taxon>Gentianales</taxon>
        <taxon>Rubiaceae</taxon>
        <taxon>Rubioideae</taxon>
        <taxon>Spermacoceae</taxon>
        <taxon>Hedyotis-Oldenlandia complex</taxon>
        <taxon>Oldenlandia</taxon>
    </lineage>
</organism>
<evidence type="ECO:0000256" key="2">
    <source>
        <dbReference type="ARBA" id="ARBA00022737"/>
    </source>
</evidence>
<dbReference type="SMART" id="SM00612">
    <property type="entry name" value="Kelch"/>
    <property type="match status" value="3"/>
</dbReference>
<evidence type="ECO:0000313" key="4">
    <source>
        <dbReference type="Proteomes" id="UP001161247"/>
    </source>
</evidence>
<dbReference type="PANTHER" id="PTHR46122:SF5">
    <property type="entry name" value="F-BOX DOMAIN-CONTAINING PROTEIN"/>
    <property type="match status" value="1"/>
</dbReference>
<dbReference type="GO" id="GO:0005634">
    <property type="term" value="C:nucleus"/>
    <property type="evidence" value="ECO:0007669"/>
    <property type="project" value="UniProtKB-ARBA"/>
</dbReference>
<sequence length="447" mass="50012">MLQICCFLCRGVGIMSKEKRRDTKGGKSKHLNGLTKKHVTDVGKGLFVGFCGPPKPKKVRFCEVGRDEFDQKTAILFSNQEPQDADYSISNNPSLDYQVESLIFARLPRWEHWKLCLLNKRNLNLVRSGEIFKIRREIKSAEPSVCMLASGESSWWMFDGGFESRRKLPVVPSDVCFHSGDKESVCAGTQLLVSGREIDGIVIWRYELAINKWFKGPSMRNPRCLFASTTCGNYAFVAGGIGASANSRVYDTAEMYNPETGSWETLPRMKRRRKLCSGCFMDDRFYVVGGRNELGELTCGEYFDQVKNQWILIPDMLKDDPVLTCHSPPLIAVANNELYSIEASSNQLKLYLKKSNTWKPLGLVPVRADCNRGWGVAFKSLGNELVVIGGALSTSSMVASGSYGGGDCMAIYSCRPDPEACEQTWKAIDSGRYKLSHFIMNCSIMFA</sequence>
<proteinExistence type="predicted"/>
<dbReference type="InterPro" id="IPR052439">
    <property type="entry name" value="F-box/Kelch-repeat"/>
</dbReference>
<keyword evidence="4" id="KW-1185">Reference proteome</keyword>
<dbReference type="Proteomes" id="UP001161247">
    <property type="component" value="Chromosome 6"/>
</dbReference>
<protein>
    <submittedName>
        <fullName evidence="3">OLC1v1011827C3</fullName>
    </submittedName>
</protein>
<name>A0AAV1DWB3_OLDCO</name>
<dbReference type="EMBL" id="OX459123">
    <property type="protein sequence ID" value="CAI9111572.1"/>
    <property type="molecule type" value="Genomic_DNA"/>
</dbReference>
<dbReference type="PANTHER" id="PTHR46122">
    <property type="entry name" value="GALACTOSE OXIDASE/KELCH REPEAT PROTEIN-RELATED"/>
    <property type="match status" value="1"/>
</dbReference>
<accession>A0AAV1DWB3</accession>
<reference evidence="3" key="1">
    <citation type="submission" date="2023-03" db="EMBL/GenBank/DDBJ databases">
        <authorList>
            <person name="Julca I."/>
        </authorList>
    </citation>
    <scope>NUCLEOTIDE SEQUENCE</scope>
</reference>
<dbReference type="SUPFAM" id="SSF117281">
    <property type="entry name" value="Kelch motif"/>
    <property type="match status" value="1"/>
</dbReference>
<dbReference type="AlphaFoldDB" id="A0AAV1DWB3"/>